<dbReference type="RefSeq" id="WP_017865734.1">
    <property type="nucleotide sequence ID" value="NZ_CP021255.1"/>
</dbReference>
<comment type="catalytic activity">
    <reaction evidence="5">
        <text>a quinone + NADH + 5 H(+)(in) = a quinol + NAD(+) + 4 H(+)(out)</text>
        <dbReference type="Rhea" id="RHEA:57888"/>
        <dbReference type="ChEBI" id="CHEBI:15378"/>
        <dbReference type="ChEBI" id="CHEBI:24646"/>
        <dbReference type="ChEBI" id="CHEBI:57540"/>
        <dbReference type="ChEBI" id="CHEBI:57945"/>
        <dbReference type="ChEBI" id="CHEBI:132124"/>
    </reaction>
</comment>
<dbReference type="GO" id="GO:0016655">
    <property type="term" value="F:oxidoreductase activity, acting on NAD(P)H, quinone or similar compound as acceptor"/>
    <property type="evidence" value="ECO:0007669"/>
    <property type="project" value="UniProtKB-UniRule"/>
</dbReference>
<dbReference type="PROSITE" id="PS00668">
    <property type="entry name" value="COMPLEX1_ND1_2"/>
    <property type="match status" value="1"/>
</dbReference>
<keyword evidence="5 6" id="KW-0520">NAD</keyword>
<protein>
    <recommendedName>
        <fullName evidence="5">NADH-quinone oxidoreductase subunit H</fullName>
        <ecNumber evidence="5">7.1.1.-</ecNumber>
    </recommendedName>
    <alternativeName>
        <fullName evidence="5">NADH dehydrogenase I subunit H</fullName>
    </alternativeName>
    <alternativeName>
        <fullName evidence="5">NDH-1 subunit H</fullName>
    </alternativeName>
</protein>
<proteinExistence type="inferred from homology"/>
<feature type="transmembrane region" description="Helical" evidence="5">
    <location>
        <begin position="6"/>
        <end position="26"/>
    </location>
</feature>
<organism evidence="7 8">
    <name type="scientific">Desulfobulbus oralis</name>
    <dbReference type="NCBI Taxonomy" id="1986146"/>
    <lineage>
        <taxon>Bacteria</taxon>
        <taxon>Pseudomonadati</taxon>
        <taxon>Thermodesulfobacteriota</taxon>
        <taxon>Desulfobulbia</taxon>
        <taxon>Desulfobulbales</taxon>
        <taxon>Desulfobulbaceae</taxon>
        <taxon>Desulfobulbus</taxon>
    </lineage>
</organism>
<dbReference type="EC" id="7.1.1.-" evidence="5"/>
<dbReference type="GO" id="GO:0005886">
    <property type="term" value="C:plasma membrane"/>
    <property type="evidence" value="ECO:0007669"/>
    <property type="project" value="UniProtKB-SubCell"/>
</dbReference>
<evidence type="ECO:0000313" key="7">
    <source>
        <dbReference type="EMBL" id="AVD71242.1"/>
    </source>
</evidence>
<keyword evidence="4 5" id="KW-0472">Membrane</keyword>
<dbReference type="AlphaFoldDB" id="A0A2L1GNK1"/>
<dbReference type="NCBIfam" id="NF004741">
    <property type="entry name" value="PRK06076.1-2"/>
    <property type="match status" value="1"/>
</dbReference>
<feature type="transmembrane region" description="Helical" evidence="5">
    <location>
        <begin position="263"/>
        <end position="283"/>
    </location>
</feature>
<dbReference type="KEGG" id="deo:CAY53_06980"/>
<keyword evidence="5" id="KW-1003">Cell membrane</keyword>
<keyword evidence="5" id="KW-0874">Quinone</keyword>
<feature type="transmembrane region" description="Helical" evidence="5">
    <location>
        <begin position="150"/>
        <end position="174"/>
    </location>
</feature>
<comment type="subunit">
    <text evidence="5">NDH-1 is composed of 14 different subunits. Subunits NuoA, H, J, K, L, M, N constitute the membrane sector of the complex.</text>
</comment>
<evidence type="ECO:0000256" key="6">
    <source>
        <dbReference type="RuleBase" id="RU000471"/>
    </source>
</evidence>
<gene>
    <name evidence="5" type="primary">nuoH</name>
    <name evidence="7" type="ORF">CAY53_06980</name>
</gene>
<evidence type="ECO:0000256" key="5">
    <source>
        <dbReference type="HAMAP-Rule" id="MF_01350"/>
    </source>
</evidence>
<keyword evidence="5" id="KW-0830">Ubiquinone</keyword>
<evidence type="ECO:0000256" key="1">
    <source>
        <dbReference type="ARBA" id="ARBA00004141"/>
    </source>
</evidence>
<evidence type="ECO:0000256" key="3">
    <source>
        <dbReference type="ARBA" id="ARBA00022989"/>
    </source>
</evidence>
<dbReference type="Proteomes" id="UP000239867">
    <property type="component" value="Chromosome"/>
</dbReference>
<dbReference type="GO" id="GO:0003954">
    <property type="term" value="F:NADH dehydrogenase activity"/>
    <property type="evidence" value="ECO:0007669"/>
    <property type="project" value="TreeGrafter"/>
</dbReference>
<dbReference type="GO" id="GO:0009060">
    <property type="term" value="P:aerobic respiration"/>
    <property type="evidence" value="ECO:0007669"/>
    <property type="project" value="TreeGrafter"/>
</dbReference>
<feature type="transmembrane region" description="Helical" evidence="5">
    <location>
        <begin position="295"/>
        <end position="316"/>
    </location>
</feature>
<dbReference type="InterPro" id="IPR001694">
    <property type="entry name" value="NADH_UbQ_OxRdtase_su1/FPO"/>
</dbReference>
<dbReference type="InterPro" id="IPR018086">
    <property type="entry name" value="NADH_UbQ_OxRdtase_su1_CS"/>
</dbReference>
<keyword evidence="5" id="KW-1278">Translocase</keyword>
<evidence type="ECO:0000256" key="2">
    <source>
        <dbReference type="ARBA" id="ARBA00022692"/>
    </source>
</evidence>
<evidence type="ECO:0000313" key="8">
    <source>
        <dbReference type="Proteomes" id="UP000239867"/>
    </source>
</evidence>
<feature type="transmembrane region" description="Helical" evidence="5">
    <location>
        <begin position="77"/>
        <end position="100"/>
    </location>
</feature>
<feature type="transmembrane region" description="Helical" evidence="5">
    <location>
        <begin position="237"/>
        <end position="257"/>
    </location>
</feature>
<keyword evidence="2 5" id="KW-0812">Transmembrane</keyword>
<keyword evidence="3 5" id="KW-1133">Transmembrane helix</keyword>
<sequence>MHALVLLLYIILLFVVVLLHVAYATYFERKIIGHMQVRMGPMEACWHGILQPFADGIKCFFKEDVVPDQVDRLCFRLAPIVSFTAMTASLAVLPFAPGWVVADIDIGLLFIFAMSGLGSYGVVLAGWGSNSKFSFLGGLRSMAQVISYEIAMGLSLVGVMLMAGTLNLSAIVAAQGSTFTGMYIFPQIIGFGVFFVAMLAETNRVPFDLPEAESELVSGYSTEYSGFRYAMFFMAEYIGMFVMSAIGTVCFFGGWSGPFAVPFFPAFWFVLKVYAFMFVFIWIRATMPRYRYDQLMTLGWKWLIPLALANVVLTALCKAIF</sequence>
<dbReference type="HAMAP" id="MF_01350">
    <property type="entry name" value="NDH1_NuoH"/>
    <property type="match status" value="1"/>
</dbReference>
<dbReference type="PANTHER" id="PTHR11432">
    <property type="entry name" value="NADH DEHYDROGENASE SUBUNIT 1"/>
    <property type="match status" value="1"/>
</dbReference>
<name>A0A2L1GNK1_9BACT</name>
<comment type="subcellular location">
    <subcellularLocation>
        <location evidence="5 6">Cell membrane</location>
        <topology evidence="5 6">Multi-pass membrane protein</topology>
    </subcellularLocation>
    <subcellularLocation>
        <location evidence="1">Membrane</location>
        <topology evidence="1">Multi-pass membrane protein</topology>
    </subcellularLocation>
</comment>
<dbReference type="GO" id="GO:0048038">
    <property type="term" value="F:quinone binding"/>
    <property type="evidence" value="ECO:0007669"/>
    <property type="project" value="UniProtKB-KW"/>
</dbReference>
<dbReference type="Pfam" id="PF00146">
    <property type="entry name" value="NADHdh"/>
    <property type="match status" value="1"/>
</dbReference>
<keyword evidence="8" id="KW-1185">Reference proteome</keyword>
<comment type="function">
    <text evidence="5">NDH-1 shuttles electrons from NADH, via FMN and iron-sulfur (Fe-S) centers, to quinones in the respiratory chain. The immediate electron acceptor for the enzyme in this species is believed to be ubiquinone. Couples the redox reaction to proton translocation (for every two electrons transferred, four hydrogen ions are translocated across the cytoplasmic membrane), and thus conserves the redox energy in a proton gradient. This subunit may bind ubiquinone.</text>
</comment>
<feature type="transmembrane region" description="Helical" evidence="5">
    <location>
        <begin position="180"/>
        <end position="200"/>
    </location>
</feature>
<accession>A0A2L1GNK1</accession>
<dbReference type="PANTHER" id="PTHR11432:SF3">
    <property type="entry name" value="NADH-UBIQUINONE OXIDOREDUCTASE CHAIN 1"/>
    <property type="match status" value="1"/>
</dbReference>
<reference evidence="7" key="2">
    <citation type="journal article" date="2018" name="MBio">
        <title>Insights into the evolution of host association through the isolation and characterization of a novel human periodontal pathobiont, Desulfobulbus oralis.</title>
        <authorList>
            <person name="Cross K.L."/>
            <person name="Chirania P."/>
            <person name="Xiong W."/>
            <person name="Beall C.J."/>
            <person name="Elkins J.G."/>
            <person name="Giannone R.J."/>
            <person name="Griffen A.L."/>
            <person name="Guss A.M."/>
            <person name="Hettich R.L."/>
            <person name="Joshi S.S."/>
            <person name="Mokrzan E.M."/>
            <person name="Martin R.K."/>
            <person name="Zhulin I.B."/>
            <person name="Leys E.J."/>
            <person name="Podar M."/>
        </authorList>
    </citation>
    <scope>NUCLEOTIDE SEQUENCE [LARGE SCALE GENOMIC DNA]</scope>
    <source>
        <strain evidence="7">ORNL</strain>
    </source>
</reference>
<dbReference type="OrthoDB" id="9803734at2"/>
<evidence type="ECO:0000256" key="4">
    <source>
        <dbReference type="ARBA" id="ARBA00023136"/>
    </source>
</evidence>
<feature type="transmembrane region" description="Helical" evidence="5">
    <location>
        <begin position="106"/>
        <end position="129"/>
    </location>
</feature>
<dbReference type="EMBL" id="CP021255">
    <property type="protein sequence ID" value="AVD71242.1"/>
    <property type="molecule type" value="Genomic_DNA"/>
</dbReference>
<reference evidence="7" key="1">
    <citation type="submission" date="2017-05" db="EMBL/GenBank/DDBJ databases">
        <authorList>
            <person name="Song R."/>
            <person name="Chenine A.L."/>
            <person name="Ruprecht R.M."/>
        </authorList>
    </citation>
    <scope>NUCLEOTIDE SEQUENCE</scope>
    <source>
        <strain evidence="7">ORNL</strain>
    </source>
</reference>
<comment type="similarity">
    <text evidence="5 6">Belongs to the complex I subunit 1 family.</text>
</comment>